<comment type="similarity">
    <text evidence="4 12">Belongs to the FliF family.</text>
</comment>
<dbReference type="InterPro" id="IPR043427">
    <property type="entry name" value="YscJ/FliF"/>
</dbReference>
<evidence type="ECO:0000313" key="18">
    <source>
        <dbReference type="Proteomes" id="UP001142810"/>
    </source>
</evidence>
<organism evidence="17 18">
    <name type="scientific">Alteromonas aquimaris</name>
    <dbReference type="NCBI Taxonomy" id="2998417"/>
    <lineage>
        <taxon>Bacteria</taxon>
        <taxon>Pseudomonadati</taxon>
        <taxon>Pseudomonadota</taxon>
        <taxon>Gammaproteobacteria</taxon>
        <taxon>Alteromonadales</taxon>
        <taxon>Alteromonadaceae</taxon>
        <taxon>Alteromonas/Salinimonas group</taxon>
        <taxon>Alteromonas</taxon>
    </lineage>
</organism>
<evidence type="ECO:0000256" key="8">
    <source>
        <dbReference type="ARBA" id="ARBA00022989"/>
    </source>
</evidence>
<name>A0ABT3P4C8_9ALTE</name>
<evidence type="ECO:0000256" key="9">
    <source>
        <dbReference type="ARBA" id="ARBA00023136"/>
    </source>
</evidence>
<dbReference type="PANTHER" id="PTHR30046">
    <property type="entry name" value="FLAGELLAR M-RING PROTEIN"/>
    <property type="match status" value="1"/>
</dbReference>
<keyword evidence="17" id="KW-0969">Cilium</keyword>
<feature type="transmembrane region" description="Helical" evidence="14">
    <location>
        <begin position="41"/>
        <end position="61"/>
    </location>
</feature>
<sequence length="566" mass="62110">MAEATGTNLTVADETGGSDNEPENKSGFMDTLGSADMMRQMALVVVLVICVAIAVFILIWAQEPDYRPMAKMETEELIETLDYMDANQIDYKLEGNTILVRNDEYQNIRLGMTREGLVRSDDTGTDIIMQDMGFGVSQRLEMERLKHAREQQIASTIQDMDSIQKARVLLAMPKENVFSRREKKASATVVLTAKRGAIIAGEEVDAVVDIVASAVQGMEPSKVTVTDSNGRLLNSGSQDSMSARARKEYEIERKRESEYLEKIDSILIPVLGIGNYTAQADVSMDFTALEQTQRTYNPDLPAVRSEMVVEENSTGGGAAGIPGALSNQPPAASQIPEDAVGQSAGQYIAPGRNSKESTRNYELDTTISHTKKQTGVIRRLSVSVAVDHIRTTAEDGSVTTQPRPQEEVLNIRRLLQGGIGFDVARGDSLEVVSVPFMRIETGEVEELPFWEDPKLLPIIKLVIGGLVIIVLILAVIRPMLRKLINPESVKSAEDFDADERLDLGDDTISMLTQEFDEGQVGFAPDGSLMLPDLHKDEDVLKAVRALVANEPELSAQVVKGWLLQDE</sequence>
<evidence type="ECO:0000256" key="10">
    <source>
        <dbReference type="ARBA" id="ARBA00023143"/>
    </source>
</evidence>
<evidence type="ECO:0000259" key="16">
    <source>
        <dbReference type="Pfam" id="PF08345"/>
    </source>
</evidence>
<keyword evidence="17" id="KW-0966">Cell projection</keyword>
<dbReference type="PANTHER" id="PTHR30046:SF0">
    <property type="entry name" value="FLAGELLAR M-RING PROTEIN"/>
    <property type="match status" value="1"/>
</dbReference>
<evidence type="ECO:0000256" key="6">
    <source>
        <dbReference type="ARBA" id="ARBA00022475"/>
    </source>
</evidence>
<evidence type="ECO:0000313" key="17">
    <source>
        <dbReference type="EMBL" id="MCW8107622.1"/>
    </source>
</evidence>
<gene>
    <name evidence="17" type="primary">fliF</name>
    <name evidence="17" type="ORF">OPS25_03765</name>
</gene>
<comment type="subcellular location">
    <subcellularLocation>
        <location evidence="2 12">Bacterial flagellum basal body</location>
    </subcellularLocation>
    <subcellularLocation>
        <location evidence="3">Cell membrane</location>
        <topology evidence="3">Multi-pass membrane protein</topology>
    </subcellularLocation>
</comment>
<dbReference type="NCBIfam" id="TIGR00206">
    <property type="entry name" value="fliF"/>
    <property type="match status" value="1"/>
</dbReference>
<evidence type="ECO:0000256" key="12">
    <source>
        <dbReference type="PIRNR" id="PIRNR004862"/>
    </source>
</evidence>
<dbReference type="EMBL" id="JAPFRD010000005">
    <property type="protein sequence ID" value="MCW8107622.1"/>
    <property type="molecule type" value="Genomic_DNA"/>
</dbReference>
<keyword evidence="10 12" id="KW-0975">Bacterial flagellum</keyword>
<protein>
    <recommendedName>
        <fullName evidence="5 12">Flagellar M-ring protein</fullName>
    </recommendedName>
</protein>
<dbReference type="PRINTS" id="PR01009">
    <property type="entry name" value="FLGMRINGFLIF"/>
</dbReference>
<evidence type="ECO:0000256" key="2">
    <source>
        <dbReference type="ARBA" id="ARBA00004117"/>
    </source>
</evidence>
<dbReference type="InterPro" id="IPR045851">
    <property type="entry name" value="AMP-bd_C_sf"/>
</dbReference>
<dbReference type="InterPro" id="IPR000067">
    <property type="entry name" value="FlgMring_FliF"/>
</dbReference>
<dbReference type="InterPro" id="IPR013556">
    <property type="entry name" value="Flag_M-ring_C"/>
</dbReference>
<comment type="function">
    <text evidence="1 12">The M ring may be actively involved in energy transduction.</text>
</comment>
<reference evidence="17" key="1">
    <citation type="submission" date="2022-11" db="EMBL/GenBank/DDBJ databases">
        <title>Alteromonas sp. nov., isolated from sea water of the Qingdao.</title>
        <authorList>
            <person name="Wang Q."/>
        </authorList>
    </citation>
    <scope>NUCLEOTIDE SEQUENCE</scope>
    <source>
        <strain evidence="17">ASW11-7</strain>
    </source>
</reference>
<feature type="domain" description="Flagellar M-ring N-terminal" evidence="15">
    <location>
        <begin position="62"/>
        <end position="234"/>
    </location>
</feature>
<feature type="transmembrane region" description="Helical" evidence="14">
    <location>
        <begin position="455"/>
        <end position="476"/>
    </location>
</feature>
<evidence type="ECO:0000256" key="4">
    <source>
        <dbReference type="ARBA" id="ARBA00007971"/>
    </source>
</evidence>
<dbReference type="Pfam" id="PF08345">
    <property type="entry name" value="YscJ_FliF_C"/>
    <property type="match status" value="1"/>
</dbReference>
<evidence type="ECO:0000256" key="3">
    <source>
        <dbReference type="ARBA" id="ARBA00004651"/>
    </source>
</evidence>
<keyword evidence="7 14" id="KW-0812">Transmembrane</keyword>
<dbReference type="Proteomes" id="UP001142810">
    <property type="component" value="Unassembled WGS sequence"/>
</dbReference>
<comment type="caution">
    <text evidence="17">The sequence shown here is derived from an EMBL/GenBank/DDBJ whole genome shotgun (WGS) entry which is preliminary data.</text>
</comment>
<comment type="subunit">
    <text evidence="11">The basal body constitutes a major portion of the flagellar organelle and consists of four rings (L,P,S, and M) mounted on a central rod. The M ring is integral to the inner membrane of the cell and may be connected to the flagellar rod via the S ring. The S (supramembrane ring) lies just distal to the M ring. The L and P rings lie in the outer membrane and the periplasmic space, respectively.</text>
</comment>
<keyword evidence="18" id="KW-1185">Reference proteome</keyword>
<evidence type="ECO:0000256" key="14">
    <source>
        <dbReference type="SAM" id="Phobius"/>
    </source>
</evidence>
<dbReference type="Gene3D" id="3.30.300.30">
    <property type="match status" value="1"/>
</dbReference>
<evidence type="ECO:0000259" key="15">
    <source>
        <dbReference type="Pfam" id="PF01514"/>
    </source>
</evidence>
<evidence type="ECO:0000256" key="11">
    <source>
        <dbReference type="ARBA" id="ARBA00025936"/>
    </source>
</evidence>
<keyword evidence="8 14" id="KW-1133">Transmembrane helix</keyword>
<keyword evidence="17" id="KW-0282">Flagellum</keyword>
<keyword evidence="6" id="KW-1003">Cell membrane</keyword>
<dbReference type="Pfam" id="PF01514">
    <property type="entry name" value="YscJ_FliF"/>
    <property type="match status" value="1"/>
</dbReference>
<keyword evidence="9 14" id="KW-0472">Membrane</keyword>
<feature type="compositionally biased region" description="Polar residues" evidence="13">
    <location>
        <begin position="1"/>
        <end position="10"/>
    </location>
</feature>
<dbReference type="InterPro" id="IPR006182">
    <property type="entry name" value="FliF_N_dom"/>
</dbReference>
<proteinExistence type="inferred from homology"/>
<feature type="region of interest" description="Disordered" evidence="13">
    <location>
        <begin position="1"/>
        <end position="26"/>
    </location>
</feature>
<evidence type="ECO:0000256" key="1">
    <source>
        <dbReference type="ARBA" id="ARBA00003820"/>
    </source>
</evidence>
<evidence type="ECO:0000256" key="7">
    <source>
        <dbReference type="ARBA" id="ARBA00022692"/>
    </source>
</evidence>
<dbReference type="RefSeq" id="WP_265616329.1">
    <property type="nucleotide sequence ID" value="NZ_JAPFRD010000005.1"/>
</dbReference>
<evidence type="ECO:0000256" key="5">
    <source>
        <dbReference type="ARBA" id="ARBA00017949"/>
    </source>
</evidence>
<evidence type="ECO:0000256" key="13">
    <source>
        <dbReference type="SAM" id="MobiDB-lite"/>
    </source>
</evidence>
<dbReference type="PIRSF" id="PIRSF004862">
    <property type="entry name" value="FliF"/>
    <property type="match status" value="1"/>
</dbReference>
<feature type="domain" description="Flagellar M-ring C-terminal" evidence="16">
    <location>
        <begin position="267"/>
        <end position="436"/>
    </location>
</feature>
<accession>A0ABT3P4C8</accession>